<keyword evidence="4" id="KW-0539">Nucleus</keyword>
<evidence type="ECO:0000259" key="8">
    <source>
        <dbReference type="SMART" id="SM00746"/>
    </source>
</evidence>
<organism evidence="9 10">
    <name type="scientific">Syphacia muris</name>
    <dbReference type="NCBI Taxonomy" id="451379"/>
    <lineage>
        <taxon>Eukaryota</taxon>
        <taxon>Metazoa</taxon>
        <taxon>Ecdysozoa</taxon>
        <taxon>Nematoda</taxon>
        <taxon>Chromadorea</taxon>
        <taxon>Rhabditida</taxon>
        <taxon>Spirurina</taxon>
        <taxon>Oxyuridomorpha</taxon>
        <taxon>Oxyuroidea</taxon>
        <taxon>Oxyuridae</taxon>
        <taxon>Syphacia</taxon>
    </lineage>
</organism>
<comment type="similarity">
    <text evidence="2">Belongs to the eukaryotic ribosomal protein eL24 family.</text>
</comment>
<sequence length="158" mass="18590">MRIEKCYFCSSNIYPGHGITFVRNDSTIFRFCRSKCHKLFKKKRNPRKVRWTKASRMARGKELKNDLTSAMEVRRNEPTKYERSLWTDAVEAMKVTNEIRTKRYHEHVKKTLLRGKAIKKKGDIAKAKKLAHLIRAPEALRNPVVEKEANAEEKMEVN</sequence>
<dbReference type="WBParaSite" id="SMUV_0000802901-mRNA-1">
    <property type="protein sequence ID" value="SMUV_0000802901-mRNA-1"/>
    <property type="gene ID" value="SMUV_0000802901"/>
</dbReference>
<dbReference type="AlphaFoldDB" id="A0A0N5AT84"/>
<feature type="domain" description="TRASH" evidence="8">
    <location>
        <begin position="6"/>
        <end position="44"/>
    </location>
</feature>
<evidence type="ECO:0000256" key="6">
    <source>
        <dbReference type="ARBA" id="ARBA00059003"/>
    </source>
</evidence>
<dbReference type="SUPFAM" id="SSF57716">
    <property type="entry name" value="Glucocorticoid receptor-like (DNA-binding domain)"/>
    <property type="match status" value="1"/>
</dbReference>
<evidence type="ECO:0000313" key="10">
    <source>
        <dbReference type="WBParaSite" id="SMUV_0000802901-mRNA-1"/>
    </source>
</evidence>
<dbReference type="PROSITE" id="PS01073">
    <property type="entry name" value="RIBOSOMAL_L24E"/>
    <property type="match status" value="1"/>
</dbReference>
<dbReference type="SMART" id="SM00746">
    <property type="entry name" value="TRASH"/>
    <property type="match status" value="1"/>
</dbReference>
<dbReference type="InterPro" id="IPR038630">
    <property type="entry name" value="L24e/L24_sf"/>
</dbReference>
<dbReference type="Proteomes" id="UP000046393">
    <property type="component" value="Unplaced"/>
</dbReference>
<keyword evidence="3" id="KW-0690">Ribosome biogenesis</keyword>
<evidence type="ECO:0000256" key="3">
    <source>
        <dbReference type="ARBA" id="ARBA00022517"/>
    </source>
</evidence>
<dbReference type="FunFam" id="2.30.170.20:FF:000001">
    <property type="entry name" value="probable ribosome biogenesis protein RLP24"/>
    <property type="match status" value="1"/>
</dbReference>
<evidence type="ECO:0000256" key="4">
    <source>
        <dbReference type="ARBA" id="ARBA00023242"/>
    </source>
</evidence>
<evidence type="ECO:0000256" key="7">
    <source>
        <dbReference type="ARBA" id="ARBA00064137"/>
    </source>
</evidence>
<name>A0A0N5AT84_9BILA</name>
<dbReference type="GO" id="GO:0005730">
    <property type="term" value="C:nucleolus"/>
    <property type="evidence" value="ECO:0007669"/>
    <property type="project" value="TreeGrafter"/>
</dbReference>
<evidence type="ECO:0000256" key="5">
    <source>
        <dbReference type="ARBA" id="ARBA00039784"/>
    </source>
</evidence>
<comment type="function">
    <text evidence="6">Involved in the biogenesis of the 60S ribosomal subunit. Ensures the docking of NOG1 to pre-60S particles.</text>
</comment>
<dbReference type="InterPro" id="IPR056366">
    <property type="entry name" value="Ribosomal_eL24"/>
</dbReference>
<reference evidence="10" key="1">
    <citation type="submission" date="2017-02" db="UniProtKB">
        <authorList>
            <consortium name="WormBaseParasite"/>
        </authorList>
    </citation>
    <scope>IDENTIFICATION</scope>
</reference>
<evidence type="ECO:0000256" key="1">
    <source>
        <dbReference type="ARBA" id="ARBA00004123"/>
    </source>
</evidence>
<evidence type="ECO:0000256" key="2">
    <source>
        <dbReference type="ARBA" id="ARBA00005647"/>
    </source>
</evidence>
<keyword evidence="9" id="KW-1185">Reference proteome</keyword>
<accession>A0A0N5AT84</accession>
<dbReference type="PANTHER" id="PTHR10792">
    <property type="entry name" value="60S RIBOSOMAL PROTEIN L24"/>
    <property type="match status" value="1"/>
</dbReference>
<dbReference type="CDD" id="cd00472">
    <property type="entry name" value="Ribosomal_L24e_L24"/>
    <property type="match status" value="1"/>
</dbReference>
<dbReference type="InterPro" id="IPR011017">
    <property type="entry name" value="TRASH_dom"/>
</dbReference>
<protein>
    <recommendedName>
        <fullName evidence="5">Probable ribosome biogenesis protein RLP24</fullName>
    </recommendedName>
</protein>
<dbReference type="InterPro" id="IPR000988">
    <property type="entry name" value="Ribosomal_eL24-rel_N"/>
</dbReference>
<dbReference type="STRING" id="451379.A0A0N5AT84"/>
<dbReference type="InterPro" id="IPR023442">
    <property type="entry name" value="Ribosomal_eL24_CS"/>
</dbReference>
<dbReference type="GO" id="GO:0003735">
    <property type="term" value="F:structural constituent of ribosome"/>
    <property type="evidence" value="ECO:0007669"/>
    <property type="project" value="InterPro"/>
</dbReference>
<dbReference type="Pfam" id="PF01246">
    <property type="entry name" value="Ribosomal_L24e"/>
    <property type="match status" value="1"/>
</dbReference>
<dbReference type="PANTHER" id="PTHR10792:SF8">
    <property type="entry name" value="RIBOSOME BIOGENESIS PROTEIN RLP24-RELATED"/>
    <property type="match status" value="1"/>
</dbReference>
<proteinExistence type="inferred from homology"/>
<evidence type="ECO:0000313" key="9">
    <source>
        <dbReference type="Proteomes" id="UP000046393"/>
    </source>
</evidence>
<dbReference type="GO" id="GO:0042273">
    <property type="term" value="P:ribosomal large subunit biogenesis"/>
    <property type="evidence" value="ECO:0007669"/>
    <property type="project" value="TreeGrafter"/>
</dbReference>
<dbReference type="Gene3D" id="2.30.170.20">
    <property type="entry name" value="Ribosomal protein L24e"/>
    <property type="match status" value="1"/>
</dbReference>
<comment type="subunit">
    <text evidence="7">Associated with nucleolar and cytoplasmic pre-60S particles. At the end of biogenesis it dissociates from cytoplasmic pre-60S particles and is likely to be exchanged for its ribosomal homologue, RPL24.</text>
</comment>
<comment type="subcellular location">
    <subcellularLocation>
        <location evidence="1">Nucleus</location>
    </subcellularLocation>
</comment>